<accession>A0A9P5YV98</accession>
<keyword evidence="1" id="KW-0732">Signal</keyword>
<reference evidence="2" key="1">
    <citation type="submission" date="2020-11" db="EMBL/GenBank/DDBJ databases">
        <authorList>
            <consortium name="DOE Joint Genome Institute"/>
            <person name="Ahrendt S."/>
            <person name="Riley R."/>
            <person name="Andreopoulos W."/>
            <person name="Labutti K."/>
            <person name="Pangilinan J."/>
            <person name="Ruiz-Duenas F.J."/>
            <person name="Barrasa J.M."/>
            <person name="Sanchez-Garcia M."/>
            <person name="Camarero S."/>
            <person name="Miyauchi S."/>
            <person name="Serrano A."/>
            <person name="Linde D."/>
            <person name="Babiker R."/>
            <person name="Drula E."/>
            <person name="Ayuso-Fernandez I."/>
            <person name="Pacheco R."/>
            <person name="Padilla G."/>
            <person name="Ferreira P."/>
            <person name="Barriuso J."/>
            <person name="Kellner H."/>
            <person name="Castanera R."/>
            <person name="Alfaro M."/>
            <person name="Ramirez L."/>
            <person name="Pisabarro A.G."/>
            <person name="Kuo A."/>
            <person name="Tritt A."/>
            <person name="Lipzen A."/>
            <person name="He G."/>
            <person name="Yan M."/>
            <person name="Ng V."/>
            <person name="Cullen D."/>
            <person name="Martin F."/>
            <person name="Rosso M.-N."/>
            <person name="Henrissat B."/>
            <person name="Hibbett D."/>
            <person name="Martinez A.T."/>
            <person name="Grigoriev I.V."/>
        </authorList>
    </citation>
    <scope>NUCLEOTIDE SEQUENCE</scope>
    <source>
        <strain evidence="2">CIRM-BRFM 674</strain>
    </source>
</reference>
<proteinExistence type="predicted"/>
<keyword evidence="3" id="KW-1185">Reference proteome</keyword>
<evidence type="ECO:0000313" key="3">
    <source>
        <dbReference type="Proteomes" id="UP000807469"/>
    </source>
</evidence>
<organism evidence="2 3">
    <name type="scientific">Pholiota conissans</name>
    <dbReference type="NCBI Taxonomy" id="109636"/>
    <lineage>
        <taxon>Eukaryota</taxon>
        <taxon>Fungi</taxon>
        <taxon>Dikarya</taxon>
        <taxon>Basidiomycota</taxon>
        <taxon>Agaricomycotina</taxon>
        <taxon>Agaricomycetes</taxon>
        <taxon>Agaricomycetidae</taxon>
        <taxon>Agaricales</taxon>
        <taxon>Agaricineae</taxon>
        <taxon>Strophariaceae</taxon>
        <taxon>Pholiota</taxon>
    </lineage>
</organism>
<dbReference type="Proteomes" id="UP000807469">
    <property type="component" value="Unassembled WGS sequence"/>
</dbReference>
<dbReference type="AlphaFoldDB" id="A0A9P5YV98"/>
<evidence type="ECO:0000256" key="1">
    <source>
        <dbReference type="SAM" id="SignalP"/>
    </source>
</evidence>
<protein>
    <submittedName>
        <fullName evidence="2">Uncharacterized protein</fullName>
    </submittedName>
</protein>
<feature type="signal peptide" evidence="1">
    <location>
        <begin position="1"/>
        <end position="27"/>
    </location>
</feature>
<gene>
    <name evidence="2" type="ORF">BDN70DRAFT_174159</name>
</gene>
<dbReference type="EMBL" id="MU155296">
    <property type="protein sequence ID" value="KAF9476387.1"/>
    <property type="molecule type" value="Genomic_DNA"/>
</dbReference>
<comment type="caution">
    <text evidence="2">The sequence shown here is derived from an EMBL/GenBank/DDBJ whole genome shotgun (WGS) entry which is preliminary data.</text>
</comment>
<name>A0A9P5YV98_9AGAR</name>
<sequence>MPIPDVAFITTLTIIFLYAALLPLTNAECPTCPCTIEPIFKLTNQTNGNCRYEAPRRRFVFECVYWENSMLPVHRPQINRLSRFHPPPHFAQYKFYSAKLVVHFTRWEEFTIE</sequence>
<evidence type="ECO:0000313" key="2">
    <source>
        <dbReference type="EMBL" id="KAF9476387.1"/>
    </source>
</evidence>
<feature type="chain" id="PRO_5040141618" evidence="1">
    <location>
        <begin position="28"/>
        <end position="113"/>
    </location>
</feature>